<dbReference type="SUPFAM" id="SSF53955">
    <property type="entry name" value="Lysozyme-like"/>
    <property type="match status" value="1"/>
</dbReference>
<feature type="domain" description="Transglycosylase SLT" evidence="5">
    <location>
        <begin position="91"/>
        <end position="189"/>
    </location>
</feature>
<reference evidence="6" key="1">
    <citation type="journal article" date="2015" name="Proc. Natl. Acad. Sci. U.S.A.">
        <title>Bacterial clade with the ribosomal RNA operon on a small plasmid rather than the chromosome.</title>
        <authorList>
            <person name="Anda M."/>
            <person name="Ohtsubo Y."/>
            <person name="Okubo T."/>
            <person name="Sugawara M."/>
            <person name="Nagata Y."/>
            <person name="Tsuda M."/>
            <person name="Minamisawa K."/>
            <person name="Mitsui H."/>
        </authorList>
    </citation>
    <scope>NUCLEOTIDE SEQUENCE</scope>
    <source>
        <strain evidence="6">DSM 14790</strain>
    </source>
</reference>
<dbReference type="PANTHER" id="PTHR37423">
    <property type="entry name" value="SOLUBLE LYTIC MUREIN TRANSGLYCOSYLASE-RELATED"/>
    <property type="match status" value="1"/>
</dbReference>
<dbReference type="PROSITE" id="PS51257">
    <property type="entry name" value="PROKAR_LIPOPROTEIN"/>
    <property type="match status" value="1"/>
</dbReference>
<comment type="similarity">
    <text evidence="1">Belongs to the transglycosylase Slt family.</text>
</comment>
<dbReference type="InterPro" id="IPR008258">
    <property type="entry name" value="Transglycosylase_SLT_dom_1"/>
</dbReference>
<organism evidence="6">
    <name type="scientific">Aurantimonas coralicida</name>
    <dbReference type="NCBI Taxonomy" id="182270"/>
    <lineage>
        <taxon>Bacteria</taxon>
        <taxon>Pseudomonadati</taxon>
        <taxon>Pseudomonadota</taxon>
        <taxon>Alphaproteobacteria</taxon>
        <taxon>Hyphomicrobiales</taxon>
        <taxon>Aurantimonadaceae</taxon>
        <taxon>Aurantimonas</taxon>
    </lineage>
</organism>
<dbReference type="AlphaFoldDB" id="A0A0P0YYL6"/>
<protein>
    <submittedName>
        <fullName evidence="6">Transglycosylase with SLT domain</fullName>
    </submittedName>
</protein>
<keyword evidence="4" id="KW-0732">Signal</keyword>
<feature type="compositionally biased region" description="Low complexity" evidence="3">
    <location>
        <begin position="308"/>
        <end position="320"/>
    </location>
</feature>
<dbReference type="PANTHER" id="PTHR37423:SF2">
    <property type="entry name" value="MEMBRANE-BOUND LYTIC MUREIN TRANSGLYCOSYLASE C"/>
    <property type="match status" value="1"/>
</dbReference>
<dbReference type="EMBL" id="LC066373">
    <property type="protein sequence ID" value="BAT26712.1"/>
    <property type="molecule type" value="Genomic_DNA"/>
</dbReference>
<proteinExistence type="inferred from homology"/>
<name>A0A0P0YYL6_9HYPH</name>
<evidence type="ECO:0000256" key="2">
    <source>
        <dbReference type="ARBA" id="ARBA00009387"/>
    </source>
</evidence>
<evidence type="ECO:0000256" key="3">
    <source>
        <dbReference type="SAM" id="MobiDB-lite"/>
    </source>
</evidence>
<comment type="similarity">
    <text evidence="2">Belongs to the virb1 family.</text>
</comment>
<feature type="signal peptide" evidence="4">
    <location>
        <begin position="1"/>
        <end position="30"/>
    </location>
</feature>
<evidence type="ECO:0000256" key="4">
    <source>
        <dbReference type="SAM" id="SignalP"/>
    </source>
</evidence>
<evidence type="ECO:0000256" key="1">
    <source>
        <dbReference type="ARBA" id="ARBA00007734"/>
    </source>
</evidence>
<sequence>MTLPRTAIAGSACVTRAALFGMIASLAALAGCIADGPGGSPMGIAVAGKETADAAEDADAPAEADVAVAAREAEAGAETGTISGSASLDRLIERHAAEAGVPAPLAYAVVRVESRYNPKARGNGVYGLSQIKPATARSLGFSGPTSALFDADTNLTYGMKYLKGAWEKGGHDVCQASMKYKGGHRATRMSASAQRYCSAVKAHMAEVSKRRRTPGTVAEPESEPGLMGTLVAAVTPAPEKPAATPAKAARPAAAAPTTATEVATAAPASEPAAAQRGDTPVVAAAYVAAPKPAAIPRPVARTEAGETAASAPQPAAAPAPENGKGGRIASRPASAPAEPDSLAARMAGTDDPATELRGSGAD</sequence>
<dbReference type="InterPro" id="IPR023346">
    <property type="entry name" value="Lysozyme-like_dom_sf"/>
</dbReference>
<evidence type="ECO:0000259" key="5">
    <source>
        <dbReference type="Pfam" id="PF01464"/>
    </source>
</evidence>
<accession>A0A0P0YYL6</accession>
<dbReference type="Pfam" id="PF01464">
    <property type="entry name" value="SLT"/>
    <property type="match status" value="1"/>
</dbReference>
<feature type="chain" id="PRO_5006057880" evidence="4">
    <location>
        <begin position="31"/>
        <end position="362"/>
    </location>
</feature>
<feature type="region of interest" description="Disordered" evidence="3">
    <location>
        <begin position="300"/>
        <end position="362"/>
    </location>
</feature>
<feature type="region of interest" description="Disordered" evidence="3">
    <location>
        <begin position="238"/>
        <end position="277"/>
    </location>
</feature>
<evidence type="ECO:0000313" key="6">
    <source>
        <dbReference type="EMBL" id="BAT26712.1"/>
    </source>
</evidence>
<dbReference type="RefSeq" id="WP_081651967.1">
    <property type="nucleotide sequence ID" value="NZ_BBWN01000030.1"/>
</dbReference>
<dbReference type="Gene3D" id="1.10.530.10">
    <property type="match status" value="1"/>
</dbReference>